<reference evidence="3 4" key="1">
    <citation type="journal article" date="2016" name="Genome Biol. Evol.">
        <title>Divergent and convergent evolution of fungal pathogenicity.</title>
        <authorList>
            <person name="Shang Y."/>
            <person name="Xiao G."/>
            <person name="Zheng P."/>
            <person name="Cen K."/>
            <person name="Zhan S."/>
            <person name="Wang C."/>
        </authorList>
    </citation>
    <scope>NUCLEOTIDE SEQUENCE [LARGE SCALE GENOMIC DNA]</scope>
    <source>
        <strain evidence="3 4">RCEF 4871</strain>
    </source>
</reference>
<evidence type="ECO:0000256" key="2">
    <source>
        <dbReference type="SAM" id="SignalP"/>
    </source>
</evidence>
<organism evidence="3 4">
    <name type="scientific">Metarhizium rileyi (strain RCEF 4871)</name>
    <name type="common">Nomuraea rileyi</name>
    <dbReference type="NCBI Taxonomy" id="1649241"/>
    <lineage>
        <taxon>Eukaryota</taxon>
        <taxon>Fungi</taxon>
        <taxon>Dikarya</taxon>
        <taxon>Ascomycota</taxon>
        <taxon>Pezizomycotina</taxon>
        <taxon>Sordariomycetes</taxon>
        <taxon>Hypocreomycetidae</taxon>
        <taxon>Hypocreales</taxon>
        <taxon>Clavicipitaceae</taxon>
        <taxon>Metarhizium</taxon>
    </lineage>
</organism>
<dbReference type="STRING" id="1081105.A0A166YRL1"/>
<dbReference type="Gene3D" id="1.20.1440.110">
    <property type="entry name" value="acylaminoacyl peptidase"/>
    <property type="match status" value="1"/>
</dbReference>
<protein>
    <recommendedName>
        <fullName evidence="5">Peptidase S9 prolyl oligopeptidase catalytic domain-containing protein</fullName>
    </recommendedName>
</protein>
<dbReference type="Proteomes" id="UP000243498">
    <property type="component" value="Unassembled WGS sequence"/>
</dbReference>
<dbReference type="SUPFAM" id="SSF53474">
    <property type="entry name" value="alpha/beta-Hydrolases"/>
    <property type="match status" value="1"/>
</dbReference>
<evidence type="ECO:0000256" key="1">
    <source>
        <dbReference type="ARBA" id="ARBA00022801"/>
    </source>
</evidence>
<proteinExistence type="predicted"/>
<name>A0A166YRL1_METRR</name>
<dbReference type="InterPro" id="IPR029058">
    <property type="entry name" value="AB_hydrolase_fold"/>
</dbReference>
<dbReference type="GO" id="GO:0016788">
    <property type="term" value="F:hydrolase activity, acting on ester bonds"/>
    <property type="evidence" value="ECO:0007669"/>
    <property type="project" value="UniProtKB-ARBA"/>
</dbReference>
<keyword evidence="2" id="KW-0732">Signal</keyword>
<dbReference type="PANTHER" id="PTHR22946">
    <property type="entry name" value="DIENELACTONE HYDROLASE DOMAIN-CONTAINING PROTEIN-RELATED"/>
    <property type="match status" value="1"/>
</dbReference>
<accession>A0A166YRL1</accession>
<keyword evidence="4" id="KW-1185">Reference proteome</keyword>
<dbReference type="PANTHER" id="PTHR22946:SF9">
    <property type="entry name" value="POLYKETIDE TRANSFERASE AF380"/>
    <property type="match status" value="1"/>
</dbReference>
<feature type="signal peptide" evidence="2">
    <location>
        <begin position="1"/>
        <end position="18"/>
    </location>
</feature>
<sequence length="437" mass="47791">MKVSLLSIVAGCIGLGVAYRRPSMNWEPKYWRDDAQDLQKPLSSDAEFHYEILRTMAIAPYEGSDIGEVLVAAQQVKPGDYESYYSAFYSLAARVDKQAQAIDSSKYPVSARQAFFKAASYYRSADFFLQGNWSDPRINTIWDRALASFNSAMKLMSFPGERITLHAKDDNFTIPAIFFRSGLPGPRPTIIMGNGYDGSQEEMYHVLGQAVLQRGMNVITYEGPGQPTVRRQQNLAFIPESTPSRFGGYLAPRAAAFEHRIAAVLAIDGIYDYGQANLDGLGPLTTVFKSGNSTLFDYIIKEALANVTTETATRWAVQQGLWSFRVESPFEWMTLTQAYNLSGLTNKIKAPVFVASAEDDQYFGHQAKLLADHLGKLATFHSFAASEGAGEHCSVGAAIMENQVVLDWFQGIIARDAGSLAAASACYGGSDGTAGAA</sequence>
<dbReference type="Gene3D" id="3.40.50.1820">
    <property type="entry name" value="alpha/beta hydrolase"/>
    <property type="match status" value="2"/>
</dbReference>
<keyword evidence="1" id="KW-0378">Hydrolase</keyword>
<comment type="caution">
    <text evidence="3">The sequence shown here is derived from an EMBL/GenBank/DDBJ whole genome shotgun (WGS) entry which is preliminary data.</text>
</comment>
<dbReference type="InterPro" id="IPR050261">
    <property type="entry name" value="FrsA_esterase"/>
</dbReference>
<dbReference type="EMBL" id="AZHC01000031">
    <property type="protein sequence ID" value="OAA37192.1"/>
    <property type="molecule type" value="Genomic_DNA"/>
</dbReference>
<dbReference type="OrthoDB" id="249703at2759"/>
<evidence type="ECO:0000313" key="4">
    <source>
        <dbReference type="Proteomes" id="UP000243498"/>
    </source>
</evidence>
<gene>
    <name evidence="3" type="ORF">NOR_07208</name>
</gene>
<dbReference type="AlphaFoldDB" id="A0A166YRL1"/>
<evidence type="ECO:0008006" key="5">
    <source>
        <dbReference type="Google" id="ProtNLM"/>
    </source>
</evidence>
<feature type="chain" id="PRO_5007882870" description="Peptidase S9 prolyl oligopeptidase catalytic domain-containing protein" evidence="2">
    <location>
        <begin position="19"/>
        <end position="437"/>
    </location>
</feature>
<evidence type="ECO:0000313" key="3">
    <source>
        <dbReference type="EMBL" id="OAA37192.1"/>
    </source>
</evidence>
<dbReference type="OMA" id="VVWGANH"/>